<dbReference type="SUPFAM" id="SSF101960">
    <property type="entry name" value="Stabilizer of iron transporter SufD"/>
    <property type="match status" value="1"/>
</dbReference>
<protein>
    <submittedName>
        <fullName evidence="1">Uncharacterized protein</fullName>
    </submittedName>
</protein>
<comment type="caution">
    <text evidence="1">The sequence shown here is derived from an EMBL/GenBank/DDBJ whole genome shotgun (WGS) entry which is preliminary data.</text>
</comment>
<reference evidence="1" key="1">
    <citation type="journal article" date="2015" name="Nature">
        <title>Complex archaea that bridge the gap between prokaryotes and eukaryotes.</title>
        <authorList>
            <person name="Spang A."/>
            <person name="Saw J.H."/>
            <person name="Jorgensen S.L."/>
            <person name="Zaremba-Niedzwiedzka K."/>
            <person name="Martijn J."/>
            <person name="Lind A.E."/>
            <person name="van Eijk R."/>
            <person name="Schleper C."/>
            <person name="Guy L."/>
            <person name="Ettema T.J."/>
        </authorList>
    </citation>
    <scope>NUCLEOTIDE SEQUENCE</scope>
</reference>
<name>A0A0F8XJF1_9ZZZZ</name>
<dbReference type="AlphaFoldDB" id="A0A0F8XJF1"/>
<organism evidence="1">
    <name type="scientific">marine sediment metagenome</name>
    <dbReference type="NCBI Taxonomy" id="412755"/>
    <lineage>
        <taxon>unclassified sequences</taxon>
        <taxon>metagenomes</taxon>
        <taxon>ecological metagenomes</taxon>
    </lineage>
</organism>
<sequence length="52" mass="5671">RSRGLDLETASAYLIKGFASEIVDAIEPEPLRAYVERATWGTLPGVQLGHES</sequence>
<gene>
    <name evidence="1" type="ORF">LCGC14_2935640</name>
</gene>
<evidence type="ECO:0000313" key="1">
    <source>
        <dbReference type="EMBL" id="KKK69277.1"/>
    </source>
</evidence>
<accession>A0A0F8XJF1</accession>
<dbReference type="InterPro" id="IPR037284">
    <property type="entry name" value="SUF_FeS_clus_asmbl_SufBD_sf"/>
</dbReference>
<proteinExistence type="predicted"/>
<feature type="non-terminal residue" evidence="1">
    <location>
        <position position="1"/>
    </location>
</feature>
<dbReference type="EMBL" id="LAZR01058727">
    <property type="protein sequence ID" value="KKK69277.1"/>
    <property type="molecule type" value="Genomic_DNA"/>
</dbReference>